<dbReference type="InterPro" id="IPR036691">
    <property type="entry name" value="Endo/exonu/phosph_ase_sf"/>
</dbReference>
<reference evidence="1" key="1">
    <citation type="submission" date="2022-07" db="EMBL/GenBank/DDBJ databases">
        <title>Genome Sequence of Leucocoprinus birnbaumii.</title>
        <authorList>
            <person name="Buettner E."/>
        </authorList>
    </citation>
    <scope>NUCLEOTIDE SEQUENCE</scope>
    <source>
        <strain evidence="1">VT141</strain>
    </source>
</reference>
<protein>
    <recommendedName>
        <fullName evidence="3">Endonuclease/exonuclease/phosphatase domain-containing protein</fullName>
    </recommendedName>
</protein>
<evidence type="ECO:0000313" key="1">
    <source>
        <dbReference type="EMBL" id="KAJ3564061.1"/>
    </source>
</evidence>
<proteinExistence type="predicted"/>
<comment type="caution">
    <text evidence="1">The sequence shown here is derived from an EMBL/GenBank/DDBJ whole genome shotgun (WGS) entry which is preliminary data.</text>
</comment>
<sequence>MQGPLRCQILLTVGDPTVRFDFDQVTKAVNRSLADAKETLRIESTSSAYGSWSLLTTKVANNHQLEIVQKCIVSKFKLTTSVEVALLLSKSYMKVIDVPALTRQGGSTTPENVLDAMCSSTHQHLFILASPVRVVRNSKATDTAMAYFEVWDSKRGVHAHRLDGITIQFDDSATAINLLHQEVDNLPAFHYVGGDFNCHSSVWDPCWSRLVNHGNTLILHNLELNGSVIDLVWTQPQPDAINLPRLEHDHRGTSDHVPISILLPIVEADIRITRTVVPKGSNEEKAFLGDISLGLGLVDTMGLDSDDKIEAAAHAVAEVFSGAWQHHTKEVVITNRSKSWWNDKCDVAIKHYHESRNPVDYTFFWQATQAAKRTFFDEKIEEMLELP</sequence>
<dbReference type="AlphaFoldDB" id="A0AAD5VQQ6"/>
<gene>
    <name evidence="1" type="ORF">NP233_g8541</name>
</gene>
<name>A0AAD5VQQ6_9AGAR</name>
<dbReference type="EMBL" id="JANIEX010000698">
    <property type="protein sequence ID" value="KAJ3564061.1"/>
    <property type="molecule type" value="Genomic_DNA"/>
</dbReference>
<evidence type="ECO:0000313" key="2">
    <source>
        <dbReference type="Proteomes" id="UP001213000"/>
    </source>
</evidence>
<accession>A0AAD5VQQ6</accession>
<dbReference type="SUPFAM" id="SSF56219">
    <property type="entry name" value="DNase I-like"/>
    <property type="match status" value="1"/>
</dbReference>
<dbReference type="Proteomes" id="UP001213000">
    <property type="component" value="Unassembled WGS sequence"/>
</dbReference>
<dbReference type="Gene3D" id="3.60.10.10">
    <property type="entry name" value="Endonuclease/exonuclease/phosphatase"/>
    <property type="match status" value="1"/>
</dbReference>
<evidence type="ECO:0008006" key="3">
    <source>
        <dbReference type="Google" id="ProtNLM"/>
    </source>
</evidence>
<organism evidence="1 2">
    <name type="scientific">Leucocoprinus birnbaumii</name>
    <dbReference type="NCBI Taxonomy" id="56174"/>
    <lineage>
        <taxon>Eukaryota</taxon>
        <taxon>Fungi</taxon>
        <taxon>Dikarya</taxon>
        <taxon>Basidiomycota</taxon>
        <taxon>Agaricomycotina</taxon>
        <taxon>Agaricomycetes</taxon>
        <taxon>Agaricomycetidae</taxon>
        <taxon>Agaricales</taxon>
        <taxon>Agaricineae</taxon>
        <taxon>Agaricaceae</taxon>
        <taxon>Leucocoprinus</taxon>
    </lineage>
</organism>
<keyword evidence="2" id="KW-1185">Reference proteome</keyword>